<sequence length="217" mass="22821">MTQTAGGRPRGLLAKREAILEAARSTFAAHGYQRASIDAIAALAAVSTRTIYNHFGGKAELFSVIVRDSAARVAEALAGLVDHHLGAVGDVEAAFTGLARAWVSAKAENASHFAMVRQMREEEVHLPPGLVGAWQEVGPVRVHRALARGIGELGRRGLLHIDDPDRAAEHFLLLTTGTAATRGLLTGTSTGGDDEVDAAVRAGVRTFLYGHSASGSR</sequence>
<name>A0ABN1D8M4_SACER</name>
<protein>
    <recommendedName>
        <fullName evidence="3">HTH tetR-type domain-containing protein</fullName>
    </recommendedName>
</protein>
<dbReference type="EMBL" id="BAAAGS010000027">
    <property type="protein sequence ID" value="GAA0537294.1"/>
    <property type="molecule type" value="Genomic_DNA"/>
</dbReference>
<dbReference type="InterPro" id="IPR009057">
    <property type="entry name" value="Homeodomain-like_sf"/>
</dbReference>
<evidence type="ECO:0000259" key="3">
    <source>
        <dbReference type="PROSITE" id="PS50977"/>
    </source>
</evidence>
<proteinExistence type="predicted"/>
<dbReference type="PROSITE" id="PS01081">
    <property type="entry name" value="HTH_TETR_1"/>
    <property type="match status" value="1"/>
</dbReference>
<keyword evidence="5" id="KW-1185">Reference proteome</keyword>
<dbReference type="RefSeq" id="WP_009945410.1">
    <property type="nucleotide sequence ID" value="NZ_BAAAGS010000027.1"/>
</dbReference>
<evidence type="ECO:0000256" key="2">
    <source>
        <dbReference type="PROSITE-ProRule" id="PRU00335"/>
    </source>
</evidence>
<dbReference type="Gene3D" id="1.10.357.10">
    <property type="entry name" value="Tetracycline Repressor, domain 2"/>
    <property type="match status" value="1"/>
</dbReference>
<dbReference type="Pfam" id="PF14246">
    <property type="entry name" value="TetR_C_7"/>
    <property type="match status" value="1"/>
</dbReference>
<dbReference type="PRINTS" id="PR00455">
    <property type="entry name" value="HTHTETR"/>
</dbReference>
<dbReference type="PANTHER" id="PTHR30055:SF146">
    <property type="entry name" value="HTH-TYPE TRANSCRIPTIONAL DUAL REGULATOR CECR"/>
    <property type="match status" value="1"/>
</dbReference>
<reference evidence="4 5" key="1">
    <citation type="journal article" date="2019" name="Int. J. Syst. Evol. Microbiol.">
        <title>The Global Catalogue of Microorganisms (GCM) 10K type strain sequencing project: providing services to taxonomists for standard genome sequencing and annotation.</title>
        <authorList>
            <consortium name="The Broad Institute Genomics Platform"/>
            <consortium name="The Broad Institute Genome Sequencing Center for Infectious Disease"/>
            <person name="Wu L."/>
            <person name="Ma J."/>
        </authorList>
    </citation>
    <scope>NUCLEOTIDE SEQUENCE [LARGE SCALE GENOMIC DNA]</scope>
    <source>
        <strain evidence="4 5">JCM 10303</strain>
    </source>
</reference>
<dbReference type="PANTHER" id="PTHR30055">
    <property type="entry name" value="HTH-TYPE TRANSCRIPTIONAL REGULATOR RUTR"/>
    <property type="match status" value="1"/>
</dbReference>
<dbReference type="Pfam" id="PF00440">
    <property type="entry name" value="TetR_N"/>
    <property type="match status" value="1"/>
</dbReference>
<accession>A0ABN1D8M4</accession>
<dbReference type="PROSITE" id="PS50977">
    <property type="entry name" value="HTH_TETR_2"/>
    <property type="match status" value="1"/>
</dbReference>
<feature type="DNA-binding region" description="H-T-H motif" evidence="2">
    <location>
        <begin position="36"/>
        <end position="55"/>
    </location>
</feature>
<organism evidence="4 5">
    <name type="scientific">Saccharopolyspora erythraea</name>
    <name type="common">Streptomyces erythraeus</name>
    <dbReference type="NCBI Taxonomy" id="1836"/>
    <lineage>
        <taxon>Bacteria</taxon>
        <taxon>Bacillati</taxon>
        <taxon>Actinomycetota</taxon>
        <taxon>Actinomycetes</taxon>
        <taxon>Pseudonocardiales</taxon>
        <taxon>Pseudonocardiaceae</taxon>
        <taxon>Saccharopolyspora</taxon>
    </lineage>
</organism>
<keyword evidence="1 2" id="KW-0238">DNA-binding</keyword>
<dbReference type="Proteomes" id="UP001500729">
    <property type="component" value="Unassembled WGS sequence"/>
</dbReference>
<feature type="domain" description="HTH tetR-type" evidence="3">
    <location>
        <begin position="13"/>
        <end position="73"/>
    </location>
</feature>
<dbReference type="InterPro" id="IPR023772">
    <property type="entry name" value="DNA-bd_HTH_TetR-type_CS"/>
</dbReference>
<dbReference type="InterPro" id="IPR050109">
    <property type="entry name" value="HTH-type_TetR-like_transc_reg"/>
</dbReference>
<dbReference type="InterPro" id="IPR039536">
    <property type="entry name" value="TetR_C_Proteobacteria"/>
</dbReference>
<evidence type="ECO:0000313" key="5">
    <source>
        <dbReference type="Proteomes" id="UP001500729"/>
    </source>
</evidence>
<evidence type="ECO:0000256" key="1">
    <source>
        <dbReference type="ARBA" id="ARBA00023125"/>
    </source>
</evidence>
<dbReference type="InterPro" id="IPR001647">
    <property type="entry name" value="HTH_TetR"/>
</dbReference>
<gene>
    <name evidence="4" type="ORF">GCM10009533_40640</name>
</gene>
<dbReference type="SUPFAM" id="SSF46689">
    <property type="entry name" value="Homeodomain-like"/>
    <property type="match status" value="1"/>
</dbReference>
<comment type="caution">
    <text evidence="4">The sequence shown here is derived from an EMBL/GenBank/DDBJ whole genome shotgun (WGS) entry which is preliminary data.</text>
</comment>
<evidence type="ECO:0000313" key="4">
    <source>
        <dbReference type="EMBL" id="GAA0537294.1"/>
    </source>
</evidence>